<evidence type="ECO:0000256" key="4">
    <source>
        <dbReference type="ARBA" id="ARBA00034320"/>
    </source>
</evidence>
<dbReference type="GO" id="GO:0000166">
    <property type="term" value="F:nucleotide binding"/>
    <property type="evidence" value="ECO:0007669"/>
    <property type="project" value="UniProtKB-KW"/>
</dbReference>
<dbReference type="InterPro" id="IPR003495">
    <property type="entry name" value="CobW/HypB/UreG_nucleotide-bd"/>
</dbReference>
<keyword evidence="1" id="KW-0547">Nucleotide-binding</keyword>
<dbReference type="InterPro" id="IPR051927">
    <property type="entry name" value="Zn_Chap_cDPG_Synth"/>
</dbReference>
<dbReference type="STRING" id="471855.Shel_07250"/>
<dbReference type="eggNOG" id="COG0523">
    <property type="taxonomic scope" value="Bacteria"/>
</dbReference>
<gene>
    <name evidence="8" type="ordered locus">Shel_07250</name>
</gene>
<dbReference type="InterPro" id="IPR036627">
    <property type="entry name" value="CobW-likC_sf"/>
</dbReference>
<accession>C7N4E8</accession>
<sequence>MAKGSLVKVAIITGYLGAGKTTLLNHILTNAEGIRAAVIVNDIGEVNIDAELIAKTGAVTQMDDSLIPMTNGCICCSLSEDLSNQLNDLANSGNFDYIVIEASGVCEPMPIAYTIQAFCQAGEEDDAPMLLDNVISVVDCARLLDEFNSGRDLLDGEDDIVQLLVEQIEFCSTLVLNKTDLVTDEQVAEIRAIVRSLQKKAVIVEAENGQVDLDELLNTGRFDFEHVFDSVGWVSAMDEADAEAREREEHEHEHEHHHDHDHDHDHHGHHHHHHHDDDEECDDPECHCHHYHHGHDHDHVAEFGISTFVYQRRRPFRENALDQMVEDWPKGILRCKGMVWLSEDSDMCYVFEQAGHRFSLGENGLWLATADEEYLAQLAETEPDALKGWDDEVGDREIKLVFITRGADQDAIEQWADSFLA</sequence>
<dbReference type="SUPFAM" id="SSF52540">
    <property type="entry name" value="P-loop containing nucleoside triphosphate hydrolases"/>
    <property type="match status" value="1"/>
</dbReference>
<dbReference type="GO" id="GO:0016787">
    <property type="term" value="F:hydrolase activity"/>
    <property type="evidence" value="ECO:0007669"/>
    <property type="project" value="UniProtKB-KW"/>
</dbReference>
<dbReference type="Pfam" id="PF02492">
    <property type="entry name" value="cobW"/>
    <property type="match status" value="1"/>
</dbReference>
<dbReference type="PANTHER" id="PTHR43603">
    <property type="entry name" value="COBW DOMAIN-CONTAINING PROTEIN DDB_G0274527"/>
    <property type="match status" value="1"/>
</dbReference>
<feature type="region of interest" description="Disordered" evidence="6">
    <location>
        <begin position="239"/>
        <end position="282"/>
    </location>
</feature>
<proteinExistence type="inferred from homology"/>
<evidence type="ECO:0000259" key="7">
    <source>
        <dbReference type="SMART" id="SM00833"/>
    </source>
</evidence>
<comment type="similarity">
    <text evidence="4">Belongs to the SIMIBI class G3E GTPase family. ZNG1 subfamily.</text>
</comment>
<dbReference type="Proteomes" id="UP000002026">
    <property type="component" value="Chromosome"/>
</dbReference>
<evidence type="ECO:0000256" key="2">
    <source>
        <dbReference type="ARBA" id="ARBA00022801"/>
    </source>
</evidence>
<evidence type="ECO:0000256" key="6">
    <source>
        <dbReference type="SAM" id="MobiDB-lite"/>
    </source>
</evidence>
<organism evidence="8 9">
    <name type="scientific">Slackia heliotrinireducens (strain ATCC 29202 / DSM 20476 / NCTC 11029 / RHS 1)</name>
    <name type="common">Peptococcus heliotrinreducens</name>
    <dbReference type="NCBI Taxonomy" id="471855"/>
    <lineage>
        <taxon>Bacteria</taxon>
        <taxon>Bacillati</taxon>
        <taxon>Actinomycetota</taxon>
        <taxon>Coriobacteriia</taxon>
        <taxon>Eggerthellales</taxon>
        <taxon>Eggerthellaceae</taxon>
        <taxon>Slackia</taxon>
    </lineage>
</organism>
<dbReference type="Pfam" id="PF07683">
    <property type="entry name" value="CobW_C"/>
    <property type="match status" value="1"/>
</dbReference>
<evidence type="ECO:0000256" key="3">
    <source>
        <dbReference type="ARBA" id="ARBA00023186"/>
    </source>
</evidence>
<evidence type="ECO:0000313" key="8">
    <source>
        <dbReference type="EMBL" id="ACV21783.1"/>
    </source>
</evidence>
<reference evidence="8 9" key="1">
    <citation type="journal article" date="2009" name="Stand. Genomic Sci.">
        <title>Complete genome sequence of Slackia heliotrinireducens type strain (RHS 1).</title>
        <authorList>
            <person name="Pukall R."/>
            <person name="Lapidus A."/>
            <person name="Nolan M."/>
            <person name="Copeland A."/>
            <person name="Glavina Del Rio T."/>
            <person name="Lucas S."/>
            <person name="Chen F."/>
            <person name="Tice H."/>
            <person name="Cheng J.F."/>
            <person name="Chertkov O."/>
            <person name="Bruce D."/>
            <person name="Goodwin L."/>
            <person name="Kuske C."/>
            <person name="Brettin T."/>
            <person name="Detter J.C."/>
            <person name="Han C."/>
            <person name="Pitluck S."/>
            <person name="Pati A."/>
            <person name="Mavrommatis K."/>
            <person name="Ivanova N."/>
            <person name="Ovchinnikova G."/>
            <person name="Chen A."/>
            <person name="Palaniappan K."/>
            <person name="Schneider S."/>
            <person name="Rohde M."/>
            <person name="Chain P."/>
            <person name="D'haeseleer P."/>
            <person name="Goker M."/>
            <person name="Bristow J."/>
            <person name="Eisen J.A."/>
            <person name="Markowitz V."/>
            <person name="Kyrpides N.C."/>
            <person name="Klenk H.P."/>
            <person name="Hugenholtz P."/>
        </authorList>
    </citation>
    <scope>NUCLEOTIDE SEQUENCE [LARGE SCALE GENOMIC DNA]</scope>
    <source>
        <strain evidence="9">ATCC 29202 / DSM 20476 / NCTC 11029 / RHS 1</strain>
    </source>
</reference>
<keyword evidence="9" id="KW-1185">Reference proteome</keyword>
<dbReference type="RefSeq" id="WP_012797887.1">
    <property type="nucleotide sequence ID" value="NC_013165.1"/>
</dbReference>
<feature type="domain" description="CobW C-terminal" evidence="7">
    <location>
        <begin position="305"/>
        <end position="420"/>
    </location>
</feature>
<dbReference type="HOGENOM" id="CLU_017452_2_0_11"/>
<dbReference type="KEGG" id="shi:Shel_07250"/>
<dbReference type="Gene3D" id="3.30.1220.10">
    <property type="entry name" value="CobW-like, C-terminal domain"/>
    <property type="match status" value="1"/>
</dbReference>
<dbReference type="SMART" id="SM00833">
    <property type="entry name" value="CobW_C"/>
    <property type="match status" value="1"/>
</dbReference>
<keyword evidence="3" id="KW-0143">Chaperone</keyword>
<dbReference type="EMBL" id="CP001684">
    <property type="protein sequence ID" value="ACV21783.1"/>
    <property type="molecule type" value="Genomic_DNA"/>
</dbReference>
<dbReference type="CDD" id="cd03112">
    <property type="entry name" value="CobW-like"/>
    <property type="match status" value="1"/>
</dbReference>
<feature type="compositionally biased region" description="Basic and acidic residues" evidence="6">
    <location>
        <begin position="242"/>
        <end position="266"/>
    </location>
</feature>
<evidence type="ECO:0000313" key="9">
    <source>
        <dbReference type="Proteomes" id="UP000002026"/>
    </source>
</evidence>
<dbReference type="PANTHER" id="PTHR43603:SF1">
    <property type="entry name" value="ZINC-REGULATED GTPASE METALLOPROTEIN ACTIVATOR 1"/>
    <property type="match status" value="1"/>
</dbReference>
<dbReference type="Gene3D" id="3.40.50.300">
    <property type="entry name" value="P-loop containing nucleotide triphosphate hydrolases"/>
    <property type="match status" value="1"/>
</dbReference>
<evidence type="ECO:0000256" key="5">
    <source>
        <dbReference type="ARBA" id="ARBA00049117"/>
    </source>
</evidence>
<comment type="catalytic activity">
    <reaction evidence="5">
        <text>GTP + H2O = GDP + phosphate + H(+)</text>
        <dbReference type="Rhea" id="RHEA:19669"/>
        <dbReference type="ChEBI" id="CHEBI:15377"/>
        <dbReference type="ChEBI" id="CHEBI:15378"/>
        <dbReference type="ChEBI" id="CHEBI:37565"/>
        <dbReference type="ChEBI" id="CHEBI:43474"/>
        <dbReference type="ChEBI" id="CHEBI:58189"/>
    </reaction>
    <physiologicalReaction direction="left-to-right" evidence="5">
        <dbReference type="Rhea" id="RHEA:19670"/>
    </physiologicalReaction>
</comment>
<evidence type="ECO:0000256" key="1">
    <source>
        <dbReference type="ARBA" id="ARBA00022741"/>
    </source>
</evidence>
<dbReference type="AlphaFoldDB" id="C7N4E8"/>
<dbReference type="InterPro" id="IPR027417">
    <property type="entry name" value="P-loop_NTPase"/>
</dbReference>
<keyword evidence="2" id="KW-0378">Hydrolase</keyword>
<name>C7N4E8_SLAHD</name>
<protein>
    <submittedName>
        <fullName evidence="8">Predicted GTPase, G3E family</fullName>
    </submittedName>
</protein>
<dbReference type="SUPFAM" id="SSF90002">
    <property type="entry name" value="Hypothetical protein YjiA, C-terminal domain"/>
    <property type="match status" value="1"/>
</dbReference>
<dbReference type="InterPro" id="IPR011629">
    <property type="entry name" value="CobW-like_C"/>
</dbReference>